<gene>
    <name evidence="2" type="ORF">EK21DRAFT_57945</name>
</gene>
<name>A0A9P4HEQ5_9PLEO</name>
<comment type="caution">
    <text evidence="2">The sequence shown here is derived from an EMBL/GenBank/DDBJ whole genome shotgun (WGS) entry which is preliminary data.</text>
</comment>
<dbReference type="OrthoDB" id="4757095at2759"/>
<dbReference type="Proteomes" id="UP000799777">
    <property type="component" value="Unassembled WGS sequence"/>
</dbReference>
<dbReference type="PANTHER" id="PTHR38790">
    <property type="entry name" value="2EXR DOMAIN-CONTAINING PROTEIN-RELATED"/>
    <property type="match status" value="1"/>
</dbReference>
<reference evidence="2" key="1">
    <citation type="journal article" date="2020" name="Stud. Mycol.">
        <title>101 Dothideomycetes genomes: a test case for predicting lifestyles and emergence of pathogens.</title>
        <authorList>
            <person name="Haridas S."/>
            <person name="Albert R."/>
            <person name="Binder M."/>
            <person name="Bloem J."/>
            <person name="Labutti K."/>
            <person name="Salamov A."/>
            <person name="Andreopoulos B."/>
            <person name="Baker S."/>
            <person name="Barry K."/>
            <person name="Bills G."/>
            <person name="Bluhm B."/>
            <person name="Cannon C."/>
            <person name="Castanera R."/>
            <person name="Culley D."/>
            <person name="Daum C."/>
            <person name="Ezra D."/>
            <person name="Gonzalez J."/>
            <person name="Henrissat B."/>
            <person name="Kuo A."/>
            <person name="Liang C."/>
            <person name="Lipzen A."/>
            <person name="Lutzoni F."/>
            <person name="Magnuson J."/>
            <person name="Mondo S."/>
            <person name="Nolan M."/>
            <person name="Ohm R."/>
            <person name="Pangilinan J."/>
            <person name="Park H.-J."/>
            <person name="Ramirez L."/>
            <person name="Alfaro M."/>
            <person name="Sun H."/>
            <person name="Tritt A."/>
            <person name="Yoshinaga Y."/>
            <person name="Zwiers L.-H."/>
            <person name="Turgeon B."/>
            <person name="Goodwin S."/>
            <person name="Spatafora J."/>
            <person name="Crous P."/>
            <person name="Grigoriev I."/>
        </authorList>
    </citation>
    <scope>NUCLEOTIDE SEQUENCE</scope>
    <source>
        <strain evidence="2">CBS 110217</strain>
    </source>
</reference>
<accession>A0A9P4HEQ5</accession>
<evidence type="ECO:0000313" key="2">
    <source>
        <dbReference type="EMBL" id="KAF2033746.1"/>
    </source>
</evidence>
<feature type="domain" description="DUF7730" evidence="1">
    <location>
        <begin position="24"/>
        <end position="227"/>
    </location>
</feature>
<proteinExistence type="predicted"/>
<protein>
    <recommendedName>
        <fullName evidence="1">DUF7730 domain-containing protein</fullName>
    </recommendedName>
</protein>
<sequence>MGTTPCLFSCARPGKPAIKKVRGFLSLPGELRNQIYRYYFEFEYRCEVAAKGSNFEAYKPRTIKLWAGAFQPDAQSLKYQLRLNNDDLRTIRISRSLGKYNIVQGLQTNWFNSLFALSLVCKQTYTETVPFLYKKTTFVFDAPNRITNFLNVVSNPKLEYITKLELHYATYGSPSWNKDRIWQEKHARSWTRALKDLSKKLVGLQELKIWICVNDYSPRFNLRESWVSPLLQFRRLVTTTPRRKALEAVKIVLRTRVSHWSFEGNQALVKASAALHRLFGQAISSAVLGAKEDEAIAAFEEAWNGKYAMWQYHLGFGKTEW</sequence>
<evidence type="ECO:0000313" key="3">
    <source>
        <dbReference type="Proteomes" id="UP000799777"/>
    </source>
</evidence>
<dbReference type="Pfam" id="PF24864">
    <property type="entry name" value="DUF7730"/>
    <property type="match status" value="1"/>
</dbReference>
<dbReference type="PANTHER" id="PTHR38790:SF8">
    <property type="entry name" value="F-BOX DOMAIN-CONTAINING PROTEIN"/>
    <property type="match status" value="1"/>
</dbReference>
<keyword evidence="3" id="KW-1185">Reference proteome</keyword>
<dbReference type="EMBL" id="ML978164">
    <property type="protein sequence ID" value="KAF2033746.1"/>
    <property type="molecule type" value="Genomic_DNA"/>
</dbReference>
<dbReference type="InterPro" id="IPR056632">
    <property type="entry name" value="DUF7730"/>
</dbReference>
<dbReference type="AlphaFoldDB" id="A0A9P4HEQ5"/>
<evidence type="ECO:0000259" key="1">
    <source>
        <dbReference type="Pfam" id="PF24864"/>
    </source>
</evidence>
<organism evidence="2 3">
    <name type="scientific">Setomelanomma holmii</name>
    <dbReference type="NCBI Taxonomy" id="210430"/>
    <lineage>
        <taxon>Eukaryota</taxon>
        <taxon>Fungi</taxon>
        <taxon>Dikarya</taxon>
        <taxon>Ascomycota</taxon>
        <taxon>Pezizomycotina</taxon>
        <taxon>Dothideomycetes</taxon>
        <taxon>Pleosporomycetidae</taxon>
        <taxon>Pleosporales</taxon>
        <taxon>Pleosporineae</taxon>
        <taxon>Phaeosphaeriaceae</taxon>
        <taxon>Setomelanomma</taxon>
    </lineage>
</organism>